<dbReference type="RefSeq" id="WP_115641484.1">
    <property type="nucleotide sequence ID" value="NZ_UFWZ01000001.1"/>
</dbReference>
<name>A0A381JAX6_9CLOT</name>
<proteinExistence type="predicted"/>
<accession>A0A381JAX6</accession>
<organism evidence="2 3">
    <name type="scientific">Clostridium putrefaciens</name>
    <dbReference type="NCBI Taxonomy" id="99675"/>
    <lineage>
        <taxon>Bacteria</taxon>
        <taxon>Bacillati</taxon>
        <taxon>Bacillota</taxon>
        <taxon>Clostridia</taxon>
        <taxon>Eubacteriales</taxon>
        <taxon>Clostridiaceae</taxon>
        <taxon>Clostridium</taxon>
    </lineage>
</organism>
<keyword evidence="3" id="KW-1185">Reference proteome</keyword>
<feature type="coiled-coil region" evidence="1">
    <location>
        <begin position="44"/>
        <end position="99"/>
    </location>
</feature>
<evidence type="ECO:0000313" key="2">
    <source>
        <dbReference type="EMBL" id="SUY47532.1"/>
    </source>
</evidence>
<keyword evidence="1" id="KW-0175">Coiled coil</keyword>
<dbReference type="EMBL" id="UFWZ01000001">
    <property type="protein sequence ID" value="SUY47532.1"/>
    <property type="molecule type" value="Genomic_DNA"/>
</dbReference>
<sequence>MDKLTNVLKVTLTILKHLISKLKDITKNLSYKFKYNIKKRNTINIMYENIIKEKKAEILNLEKEFKSLQCINSFKRNKLKEIKANVDDKSKLIEDLRNLIIK</sequence>
<dbReference type="Proteomes" id="UP000254664">
    <property type="component" value="Unassembled WGS sequence"/>
</dbReference>
<evidence type="ECO:0000313" key="3">
    <source>
        <dbReference type="Proteomes" id="UP000254664"/>
    </source>
</evidence>
<evidence type="ECO:0000256" key="1">
    <source>
        <dbReference type="SAM" id="Coils"/>
    </source>
</evidence>
<dbReference type="OrthoDB" id="9983766at2"/>
<gene>
    <name evidence="2" type="ORF">NCTC9836_01865</name>
</gene>
<reference evidence="2 3" key="1">
    <citation type="submission" date="2018-06" db="EMBL/GenBank/DDBJ databases">
        <authorList>
            <consortium name="Pathogen Informatics"/>
            <person name="Doyle S."/>
        </authorList>
    </citation>
    <scope>NUCLEOTIDE SEQUENCE [LARGE SCALE GENOMIC DNA]</scope>
    <source>
        <strain evidence="2 3">NCTC9836</strain>
    </source>
</reference>
<protein>
    <submittedName>
        <fullName evidence="2">Uncharacterized protein</fullName>
    </submittedName>
</protein>
<dbReference type="AlphaFoldDB" id="A0A381JAX6"/>